<dbReference type="Gene3D" id="3.90.1150.10">
    <property type="entry name" value="Aspartate Aminotransferase, domain 1"/>
    <property type="match status" value="1"/>
</dbReference>
<evidence type="ECO:0000313" key="14">
    <source>
        <dbReference type="Proteomes" id="UP000237438"/>
    </source>
</evidence>
<dbReference type="PANTHER" id="PTHR42885:SF2">
    <property type="entry name" value="HISTIDINOL-PHOSPHATE AMINOTRANSFERASE"/>
    <property type="match status" value="1"/>
</dbReference>
<dbReference type="Gene3D" id="3.40.640.10">
    <property type="entry name" value="Type I PLP-dependent aspartate aminotransferase-like (Major domain)"/>
    <property type="match status" value="1"/>
</dbReference>
<name>A0A2S4PUZ0_9PEZI</name>
<keyword evidence="14" id="KW-1185">Reference proteome</keyword>
<dbReference type="STRING" id="225359.A0A2S4PUZ0"/>
<dbReference type="InterPro" id="IPR015421">
    <property type="entry name" value="PyrdxlP-dep_Trfase_major"/>
</dbReference>
<dbReference type="CDD" id="cd00609">
    <property type="entry name" value="AAT_like"/>
    <property type="match status" value="1"/>
</dbReference>
<evidence type="ECO:0000256" key="11">
    <source>
        <dbReference type="ARBA" id="ARBA00047481"/>
    </source>
</evidence>
<gene>
    <name evidence="13" type="ORF">EPUL_002489</name>
</gene>
<keyword evidence="6" id="KW-0028">Amino-acid biosynthesis</keyword>
<dbReference type="InterPro" id="IPR004839">
    <property type="entry name" value="Aminotransferase_I/II_large"/>
</dbReference>
<keyword evidence="7" id="KW-0808">Transferase</keyword>
<comment type="similarity">
    <text evidence="3">Belongs to the class-II pyridoxal-phosphate-dependent aminotransferase family.</text>
</comment>
<evidence type="ECO:0000256" key="1">
    <source>
        <dbReference type="ARBA" id="ARBA00001933"/>
    </source>
</evidence>
<dbReference type="EMBL" id="PEDP01000484">
    <property type="protein sequence ID" value="POS85837.1"/>
    <property type="molecule type" value="Genomic_DNA"/>
</dbReference>
<dbReference type="PANTHER" id="PTHR42885">
    <property type="entry name" value="HISTIDINOL-PHOSPHATE AMINOTRANSFERASE-RELATED"/>
    <property type="match status" value="1"/>
</dbReference>
<dbReference type="InterPro" id="IPR015424">
    <property type="entry name" value="PyrdxlP-dep_Trfase"/>
</dbReference>
<keyword evidence="8" id="KW-0663">Pyridoxal phosphate</keyword>
<dbReference type="InterPro" id="IPR001917">
    <property type="entry name" value="Aminotrans_II_pyridoxalP_BS"/>
</dbReference>
<protein>
    <recommendedName>
        <fullName evidence="4">histidinol-phosphate transaminase</fullName>
        <ecNumber evidence="4">2.6.1.9</ecNumber>
    </recommendedName>
    <alternativeName>
        <fullName evidence="10">Imidazole acetol-phosphate transaminase</fullName>
    </alternativeName>
</protein>
<comment type="cofactor">
    <cofactor evidence="1">
        <name>pyridoxal 5'-phosphate</name>
        <dbReference type="ChEBI" id="CHEBI:597326"/>
    </cofactor>
</comment>
<comment type="caution">
    <text evidence="13">The sequence shown here is derived from an EMBL/GenBank/DDBJ whole genome shotgun (WGS) entry which is preliminary data.</text>
</comment>
<dbReference type="NCBIfam" id="TIGR01141">
    <property type="entry name" value="hisC"/>
    <property type="match status" value="1"/>
</dbReference>
<dbReference type="GO" id="GO:0000105">
    <property type="term" value="P:L-histidine biosynthetic process"/>
    <property type="evidence" value="ECO:0007669"/>
    <property type="project" value="UniProtKB-KW"/>
</dbReference>
<evidence type="ECO:0000259" key="12">
    <source>
        <dbReference type="Pfam" id="PF00155"/>
    </source>
</evidence>
<proteinExistence type="inferred from homology"/>
<evidence type="ECO:0000256" key="6">
    <source>
        <dbReference type="ARBA" id="ARBA00022605"/>
    </source>
</evidence>
<evidence type="ECO:0000256" key="4">
    <source>
        <dbReference type="ARBA" id="ARBA00012748"/>
    </source>
</evidence>
<dbReference type="GO" id="GO:0004400">
    <property type="term" value="F:histidinol-phosphate transaminase activity"/>
    <property type="evidence" value="ECO:0007669"/>
    <property type="project" value="UniProtKB-EC"/>
</dbReference>
<dbReference type="AlphaFoldDB" id="A0A2S4PUZ0"/>
<evidence type="ECO:0000256" key="2">
    <source>
        <dbReference type="ARBA" id="ARBA00005011"/>
    </source>
</evidence>
<dbReference type="Proteomes" id="UP000237438">
    <property type="component" value="Unassembled WGS sequence"/>
</dbReference>
<dbReference type="SUPFAM" id="SSF53383">
    <property type="entry name" value="PLP-dependent transferases"/>
    <property type="match status" value="1"/>
</dbReference>
<dbReference type="EC" id="2.6.1.9" evidence="4"/>
<evidence type="ECO:0000256" key="9">
    <source>
        <dbReference type="ARBA" id="ARBA00023102"/>
    </source>
</evidence>
<accession>A0A2S4PUZ0</accession>
<evidence type="ECO:0000256" key="5">
    <source>
        <dbReference type="ARBA" id="ARBA00022576"/>
    </source>
</evidence>
<evidence type="ECO:0000256" key="3">
    <source>
        <dbReference type="ARBA" id="ARBA00008392"/>
    </source>
</evidence>
<reference evidence="13 14" key="1">
    <citation type="submission" date="2017-10" db="EMBL/GenBank/DDBJ databases">
        <title>Development of genomic resources for the powdery mildew, Erysiphe pulchra.</title>
        <authorList>
            <person name="Wadl P.A."/>
            <person name="Mack B.M."/>
            <person name="Moore G."/>
            <person name="Beltz S.B."/>
        </authorList>
    </citation>
    <scope>NUCLEOTIDE SEQUENCE [LARGE SCALE GENOMIC DNA]</scope>
    <source>
        <strain evidence="13">Cflorida</strain>
    </source>
</reference>
<dbReference type="HAMAP" id="MF_01023">
    <property type="entry name" value="HisC_aminotrans_2"/>
    <property type="match status" value="1"/>
</dbReference>
<dbReference type="Pfam" id="PF00155">
    <property type="entry name" value="Aminotran_1_2"/>
    <property type="match status" value="1"/>
</dbReference>
<dbReference type="InterPro" id="IPR005861">
    <property type="entry name" value="HisP_aminotrans"/>
</dbReference>
<keyword evidence="5" id="KW-0032">Aminotransferase</keyword>
<organism evidence="13 14">
    <name type="scientific">Erysiphe pulchra</name>
    <dbReference type="NCBI Taxonomy" id="225359"/>
    <lineage>
        <taxon>Eukaryota</taxon>
        <taxon>Fungi</taxon>
        <taxon>Dikarya</taxon>
        <taxon>Ascomycota</taxon>
        <taxon>Pezizomycotina</taxon>
        <taxon>Leotiomycetes</taxon>
        <taxon>Erysiphales</taxon>
        <taxon>Erysiphaceae</taxon>
        <taxon>Erysiphe</taxon>
    </lineage>
</organism>
<dbReference type="GO" id="GO:0030170">
    <property type="term" value="F:pyridoxal phosphate binding"/>
    <property type="evidence" value="ECO:0007669"/>
    <property type="project" value="InterPro"/>
</dbReference>
<evidence type="ECO:0000313" key="13">
    <source>
        <dbReference type="EMBL" id="POS85837.1"/>
    </source>
</evidence>
<comment type="catalytic activity">
    <reaction evidence="11">
        <text>L-histidinol phosphate + 2-oxoglutarate = 3-(imidazol-4-yl)-2-oxopropyl phosphate + L-glutamate</text>
        <dbReference type="Rhea" id="RHEA:23744"/>
        <dbReference type="ChEBI" id="CHEBI:16810"/>
        <dbReference type="ChEBI" id="CHEBI:29985"/>
        <dbReference type="ChEBI" id="CHEBI:57766"/>
        <dbReference type="ChEBI" id="CHEBI:57980"/>
        <dbReference type="EC" id="2.6.1.9"/>
    </reaction>
</comment>
<comment type="pathway">
    <text evidence="2">Amino-acid biosynthesis; L-histidine biosynthesis; L-histidine from 5-phospho-alpha-D-ribose 1-diphosphate: step 7/9.</text>
</comment>
<evidence type="ECO:0000256" key="10">
    <source>
        <dbReference type="ARBA" id="ARBA00030262"/>
    </source>
</evidence>
<dbReference type="PROSITE" id="PS00599">
    <property type="entry name" value="AA_TRANSFER_CLASS_2"/>
    <property type="match status" value="1"/>
</dbReference>
<keyword evidence="9" id="KW-0368">Histidine biosynthesis</keyword>
<evidence type="ECO:0000256" key="7">
    <source>
        <dbReference type="ARBA" id="ARBA00022679"/>
    </source>
</evidence>
<evidence type="ECO:0000256" key="8">
    <source>
        <dbReference type="ARBA" id="ARBA00022898"/>
    </source>
</evidence>
<sequence>MAERRSAFDLQTCARPNILSLKPYRCARDDYKDDGSTILLDANENAYGPSILTQELLGPLEGLKEYPVNLSGLHRYPDPHQFEVKQQFCKLRNTHSHTSKDIGPENLFLGVGSDEAIDALIRCFCVPGRDKILICPPTYGMYAVSAQINDVELVKIPLLPAPEFNIDLQSVLSTLSSPSSAHIKLIFICSPGNPTGSLIKKGDIQQILEHPTWNGLVVIDEAYVDFAPEDSSLAEWVVEWPNLVVMQTLSKAFGLAGIRLGVAFTSSPVATLLNSLKAPYNINSHTSAIAFKGLQPAGVNCMKSNREKIFRQRERLLDELLKIPGIGRLRGGTASNFLLVEFLDSKGKISNETALQVYQNLAEDKKIVVRFRGMEHGCFGCLRITVGTEEEVTAIVNRLREVLNQIRISESSS</sequence>
<dbReference type="InterPro" id="IPR015422">
    <property type="entry name" value="PyrdxlP-dep_Trfase_small"/>
</dbReference>
<feature type="domain" description="Aminotransferase class I/classII large" evidence="12">
    <location>
        <begin position="71"/>
        <end position="399"/>
    </location>
</feature>
<dbReference type="OrthoDB" id="2015537at2759"/>